<accession>A0A1I1K2I5</accession>
<dbReference type="InterPro" id="IPR051396">
    <property type="entry name" value="Bact_Antivir_Def_Nuclease"/>
</dbReference>
<dbReference type="OrthoDB" id="1803022at2"/>
<dbReference type="EMBL" id="FOKQ01000014">
    <property type="protein sequence ID" value="SFC52193.1"/>
    <property type="molecule type" value="Genomic_DNA"/>
</dbReference>
<dbReference type="SUPFAM" id="SSF52540">
    <property type="entry name" value="P-loop containing nucleoside triphosphate hydrolases"/>
    <property type="match status" value="1"/>
</dbReference>
<proteinExistence type="predicted"/>
<name>A0A1I1K2I5_RUMAL</name>
<keyword evidence="1" id="KW-0175">Coiled coil</keyword>
<protein>
    <submittedName>
        <fullName evidence="2">AAA domain-containing protein, putative AbiEii toxin, Type IV TA system</fullName>
    </submittedName>
</protein>
<evidence type="ECO:0000313" key="3">
    <source>
        <dbReference type="Proteomes" id="UP000182192"/>
    </source>
</evidence>
<dbReference type="PANTHER" id="PTHR43581:SF4">
    <property type="entry name" value="ATP_GTP PHOSPHATASE"/>
    <property type="match status" value="1"/>
</dbReference>
<dbReference type="InterPro" id="IPR027417">
    <property type="entry name" value="P-loop_NTPase"/>
</dbReference>
<sequence>MNEENMKIKIHYIWFKDYRGFINQGINLSSKYDFKYYPDDGEYGSVTIKNNSSDYIEDFFGKNIDVTAIVGQNGIGKTSLLRFFLSLKTPDKLRIECAIIFEINAIFYITIKIKGKEKITFEITKNKISSSNKLILGDAHTNSFAFKNHIRYIYLTEMFNMNQYTASEFGEDDLSFASVLYNQTTNGNEEKHVDNPVTRYIHRINEWQLAFLSNGREFVEQFKIGFPPYLNIVPSYDENAFNDFYIKALSAGNNISPDKKENLKKDATELCNTFLKKDDTNVRLIENKCATAIFMNIFSSLKGNGFDEAFIIYHKIMTEIFNSDEFKNATCAWETVGILLRMIKNNDLSVKKNGEKDATPLKNSIDAESYIAFMDYFQSIISDKNTGIIVIHNKKIKLYLKPFTIQIPTENTEQIYEFFEKYIQCISTVDFLSFSWGLSSGETLLLNQFGKLMHILKKDPLGNYYLPEDNSSPKPAQNAVIMLDEAEVAFHPEWQRLYFEQFLNFVKKNISRSGTHVQIIIATHSPIMLSDIPRQNTLLLKKDNKTGEIIPEKGNETFAANIFSLYQNSFFIDDTGIGAFAKNRLEDIVKAIHKNNQKKTKVYDTELMECSNKELMKYIESVGDVYLRAKLKQEFFMYRDMDKKTKEDIKVNQMRAKLRENYKEIAKTKAELKKKDDEVAKKKAALEEKDVELAKKNKELEELKKKVEALTNDKN</sequence>
<feature type="coiled-coil region" evidence="1">
    <location>
        <begin position="651"/>
        <end position="713"/>
    </location>
</feature>
<reference evidence="2 3" key="1">
    <citation type="submission" date="2016-10" db="EMBL/GenBank/DDBJ databases">
        <authorList>
            <person name="de Groot N.N."/>
        </authorList>
    </citation>
    <scope>NUCLEOTIDE SEQUENCE [LARGE SCALE GENOMIC DNA]</scope>
    <source>
        <strain evidence="2 3">AR67</strain>
    </source>
</reference>
<evidence type="ECO:0000313" key="2">
    <source>
        <dbReference type="EMBL" id="SFC52193.1"/>
    </source>
</evidence>
<dbReference type="Proteomes" id="UP000182192">
    <property type="component" value="Unassembled WGS sequence"/>
</dbReference>
<evidence type="ECO:0000256" key="1">
    <source>
        <dbReference type="SAM" id="Coils"/>
    </source>
</evidence>
<dbReference type="PANTHER" id="PTHR43581">
    <property type="entry name" value="ATP/GTP PHOSPHATASE"/>
    <property type="match status" value="1"/>
</dbReference>
<dbReference type="AlphaFoldDB" id="A0A1I1K2I5"/>
<dbReference type="RefSeq" id="WP_074961300.1">
    <property type="nucleotide sequence ID" value="NZ_FOKQ01000014.1"/>
</dbReference>
<organism evidence="2 3">
    <name type="scientific">Ruminococcus albus</name>
    <dbReference type="NCBI Taxonomy" id="1264"/>
    <lineage>
        <taxon>Bacteria</taxon>
        <taxon>Bacillati</taxon>
        <taxon>Bacillota</taxon>
        <taxon>Clostridia</taxon>
        <taxon>Eubacteriales</taxon>
        <taxon>Oscillospiraceae</taxon>
        <taxon>Ruminococcus</taxon>
    </lineage>
</organism>
<dbReference type="Gene3D" id="3.40.50.300">
    <property type="entry name" value="P-loop containing nucleotide triphosphate hydrolases"/>
    <property type="match status" value="1"/>
</dbReference>
<gene>
    <name evidence="2" type="ORF">SAMN02910406_01872</name>
</gene>